<keyword evidence="2" id="KW-1185">Reference proteome</keyword>
<gene>
    <name evidence="1" type="ORF">OV287_04630</name>
</gene>
<dbReference type="Proteomes" id="UP001207654">
    <property type="component" value="Unassembled WGS sequence"/>
</dbReference>
<name>A0ABT3ZYJ4_9BACT</name>
<sequence>MASELDAVLAEIDDVLSRYEAMRARSEYDDCSDQKEELPEVVALMAAAIDRLAPEGGHYRESARMATKGGPQRS</sequence>
<evidence type="ECO:0000313" key="2">
    <source>
        <dbReference type="Proteomes" id="UP001207654"/>
    </source>
</evidence>
<organism evidence="1 2">
    <name type="scientific">Archangium lansingense</name>
    <dbReference type="NCBI Taxonomy" id="2995310"/>
    <lineage>
        <taxon>Bacteria</taxon>
        <taxon>Pseudomonadati</taxon>
        <taxon>Myxococcota</taxon>
        <taxon>Myxococcia</taxon>
        <taxon>Myxococcales</taxon>
        <taxon>Cystobacterineae</taxon>
        <taxon>Archangiaceae</taxon>
        <taxon>Archangium</taxon>
    </lineage>
</organism>
<evidence type="ECO:0000313" key="1">
    <source>
        <dbReference type="EMBL" id="MCY1073762.1"/>
    </source>
</evidence>
<dbReference type="EMBL" id="JAPNKA010000001">
    <property type="protein sequence ID" value="MCY1073762.1"/>
    <property type="molecule type" value="Genomic_DNA"/>
</dbReference>
<protein>
    <submittedName>
        <fullName evidence="1">Uncharacterized protein</fullName>
    </submittedName>
</protein>
<comment type="caution">
    <text evidence="1">The sequence shown here is derived from an EMBL/GenBank/DDBJ whole genome shotgun (WGS) entry which is preliminary data.</text>
</comment>
<dbReference type="RefSeq" id="WP_267532757.1">
    <property type="nucleotide sequence ID" value="NZ_JAPNKA010000001.1"/>
</dbReference>
<accession>A0ABT3ZYJ4</accession>
<reference evidence="1 2" key="1">
    <citation type="submission" date="2022-11" db="EMBL/GenBank/DDBJ databases">
        <title>Minimal conservation of predation-associated metabolite biosynthetic gene clusters underscores biosynthetic potential of Myxococcota including descriptions for ten novel species: Archangium lansinium sp. nov., Myxococcus landrumus sp. nov., Nannocystis bai.</title>
        <authorList>
            <person name="Ahearne A."/>
            <person name="Stevens C."/>
            <person name="Phillips K."/>
        </authorList>
    </citation>
    <scope>NUCLEOTIDE SEQUENCE [LARGE SCALE GENOMIC DNA]</scope>
    <source>
        <strain evidence="1 2">MIWBW</strain>
    </source>
</reference>
<proteinExistence type="predicted"/>